<dbReference type="PROSITE" id="PS00763">
    <property type="entry name" value="GLUTATHIONE_PEROXID_2"/>
    <property type="match status" value="1"/>
</dbReference>
<evidence type="ECO:0000256" key="6">
    <source>
        <dbReference type="ARBA" id="ARBA00036482"/>
    </source>
</evidence>
<evidence type="ECO:0000313" key="11">
    <source>
        <dbReference type="Proteomes" id="UP001266305"/>
    </source>
</evidence>
<keyword evidence="3 10" id="KW-0575">Peroxidase</keyword>
<name>A0ABQ9U230_SAGOE</name>
<dbReference type="Gene3D" id="3.40.30.10">
    <property type="entry name" value="Glutaredoxin"/>
    <property type="match status" value="1"/>
</dbReference>
<evidence type="ECO:0000256" key="5">
    <source>
        <dbReference type="ARBA" id="ARBA00036108"/>
    </source>
</evidence>
<evidence type="ECO:0000256" key="4">
    <source>
        <dbReference type="ARBA" id="ARBA00023002"/>
    </source>
</evidence>
<evidence type="ECO:0000256" key="2">
    <source>
        <dbReference type="ARBA" id="ARBA00012310"/>
    </source>
</evidence>
<gene>
    <name evidence="10" type="primary">GPX1_3</name>
    <name evidence="10" type="ORF">P7K49_030412</name>
</gene>
<dbReference type="PANTHER" id="PTHR11592:SF41">
    <property type="entry name" value="GLUTATHIONE PEROXIDASE 1"/>
    <property type="match status" value="1"/>
</dbReference>
<dbReference type="Proteomes" id="UP001266305">
    <property type="component" value="Unassembled WGS sequence"/>
</dbReference>
<comment type="catalytic activity">
    <reaction evidence="6">
        <text>(12S)-hydroperoxy-(5Z,8Z,10E,14Z)-eicosatetraenoate + 2 glutathione = (12S)-hydroxy-(5Z,8Z,10E,14Z)-eicosatetraenoate + glutathione disulfide + H2O</text>
        <dbReference type="Rhea" id="RHEA:50708"/>
        <dbReference type="ChEBI" id="CHEBI:15377"/>
        <dbReference type="ChEBI" id="CHEBI:57444"/>
        <dbReference type="ChEBI" id="CHEBI:57925"/>
        <dbReference type="ChEBI" id="CHEBI:58297"/>
        <dbReference type="ChEBI" id="CHEBI:90680"/>
    </reaction>
    <physiologicalReaction direction="left-to-right" evidence="6">
        <dbReference type="Rhea" id="RHEA:50709"/>
    </physiologicalReaction>
</comment>
<dbReference type="InterPro" id="IPR000889">
    <property type="entry name" value="Glutathione_peroxidase"/>
</dbReference>
<dbReference type="EMBL" id="JASSZA010000016">
    <property type="protein sequence ID" value="KAK2091128.1"/>
    <property type="molecule type" value="Genomic_DNA"/>
</dbReference>
<reference evidence="10 11" key="1">
    <citation type="submission" date="2023-05" db="EMBL/GenBank/DDBJ databases">
        <title>B98-5 Cell Line De Novo Hybrid Assembly: An Optical Mapping Approach.</title>
        <authorList>
            <person name="Kananen K."/>
            <person name="Auerbach J.A."/>
            <person name="Kautto E."/>
            <person name="Blachly J.S."/>
        </authorList>
    </citation>
    <scope>NUCLEOTIDE SEQUENCE [LARGE SCALE GENOMIC DNA]</scope>
    <source>
        <strain evidence="10">B95-8</strain>
        <tissue evidence="10">Cell line</tissue>
    </source>
</reference>
<dbReference type="SUPFAM" id="SSF52833">
    <property type="entry name" value="Thioredoxin-like"/>
    <property type="match status" value="1"/>
</dbReference>
<keyword evidence="11" id="KW-1185">Reference proteome</keyword>
<evidence type="ECO:0000256" key="8">
    <source>
        <dbReference type="ARBA" id="ARBA00040407"/>
    </source>
</evidence>
<proteinExistence type="inferred from homology"/>
<sequence>MAQYRRVVCTGSSFSCCCHRPPASYAEPHTIIEEPLRKNRALEGLGPRNQLKEAPPGHTAASGRSLSFLNSCAMCAARLAAAAVAAQSVYAFSARPLTGGEPVSLGSLRGKVLLIENMNELQRRLGPRGLVVLGFPCNQFGHQENAKNEEILNSLKYVRPGGGFEPNFMLFEKCEVNGAGSHPLFAFLREALPAPSDDATALMTDPKLITWSPVCRNDVAWNFEKFLVGPDGIPVRRYSRRFQTIDIEPDIEALLSQGPSCA</sequence>
<dbReference type="InterPro" id="IPR036249">
    <property type="entry name" value="Thioredoxin-like_sf"/>
</dbReference>
<keyword evidence="4" id="KW-0560">Oxidoreductase</keyword>
<accession>A0ABQ9U230</accession>
<dbReference type="PANTHER" id="PTHR11592">
    <property type="entry name" value="GLUTATHIONE PEROXIDASE"/>
    <property type="match status" value="1"/>
</dbReference>
<dbReference type="EC" id="1.11.1.9" evidence="2"/>
<evidence type="ECO:0000256" key="7">
    <source>
        <dbReference type="ARBA" id="ARBA00038541"/>
    </source>
</evidence>
<evidence type="ECO:0000256" key="1">
    <source>
        <dbReference type="ARBA" id="ARBA00006926"/>
    </source>
</evidence>
<dbReference type="InterPro" id="IPR029760">
    <property type="entry name" value="GPX_CS"/>
</dbReference>
<comment type="similarity">
    <text evidence="1">Belongs to the glutathione peroxidase family.</text>
</comment>
<dbReference type="GO" id="GO:0004601">
    <property type="term" value="F:peroxidase activity"/>
    <property type="evidence" value="ECO:0007669"/>
    <property type="project" value="UniProtKB-KW"/>
</dbReference>
<comment type="caution">
    <text evidence="10">The sequence shown here is derived from an EMBL/GenBank/DDBJ whole genome shotgun (WGS) entry which is preliminary data.</text>
</comment>
<comment type="catalytic activity">
    <reaction evidence="5">
        <text>2 glutathione + H2O2 = glutathione disulfide + 2 H2O</text>
        <dbReference type="Rhea" id="RHEA:16833"/>
        <dbReference type="ChEBI" id="CHEBI:15377"/>
        <dbReference type="ChEBI" id="CHEBI:16240"/>
        <dbReference type="ChEBI" id="CHEBI:57925"/>
        <dbReference type="ChEBI" id="CHEBI:58297"/>
        <dbReference type="EC" id="1.11.1.9"/>
    </reaction>
    <physiologicalReaction direction="left-to-right" evidence="5">
        <dbReference type="Rhea" id="RHEA:16834"/>
    </physiologicalReaction>
</comment>
<comment type="subunit">
    <text evidence="7">Homotetramer. Interacts with MIEN1.</text>
</comment>
<protein>
    <recommendedName>
        <fullName evidence="8">Glutathione peroxidase 1</fullName>
        <ecNumber evidence="2">1.11.1.9</ecNumber>
    </recommendedName>
    <alternativeName>
        <fullName evidence="9">Cellular glutathione peroxidase</fullName>
    </alternativeName>
</protein>
<evidence type="ECO:0000256" key="9">
    <source>
        <dbReference type="ARBA" id="ARBA00042292"/>
    </source>
</evidence>
<dbReference type="Pfam" id="PF00255">
    <property type="entry name" value="GSHPx"/>
    <property type="match status" value="1"/>
</dbReference>
<dbReference type="CDD" id="cd00340">
    <property type="entry name" value="GSH_Peroxidase"/>
    <property type="match status" value="1"/>
</dbReference>
<organism evidence="10 11">
    <name type="scientific">Saguinus oedipus</name>
    <name type="common">Cotton-top tamarin</name>
    <name type="synonym">Oedipomidas oedipus</name>
    <dbReference type="NCBI Taxonomy" id="9490"/>
    <lineage>
        <taxon>Eukaryota</taxon>
        <taxon>Metazoa</taxon>
        <taxon>Chordata</taxon>
        <taxon>Craniata</taxon>
        <taxon>Vertebrata</taxon>
        <taxon>Euteleostomi</taxon>
        <taxon>Mammalia</taxon>
        <taxon>Eutheria</taxon>
        <taxon>Euarchontoglires</taxon>
        <taxon>Primates</taxon>
        <taxon>Haplorrhini</taxon>
        <taxon>Platyrrhini</taxon>
        <taxon>Cebidae</taxon>
        <taxon>Callitrichinae</taxon>
        <taxon>Saguinus</taxon>
    </lineage>
</organism>
<evidence type="ECO:0000256" key="3">
    <source>
        <dbReference type="ARBA" id="ARBA00022559"/>
    </source>
</evidence>
<evidence type="ECO:0000313" key="10">
    <source>
        <dbReference type="EMBL" id="KAK2091128.1"/>
    </source>
</evidence>
<dbReference type="PROSITE" id="PS51355">
    <property type="entry name" value="GLUTATHIONE_PEROXID_3"/>
    <property type="match status" value="1"/>
</dbReference>